<feature type="non-terminal residue" evidence="1">
    <location>
        <position position="1"/>
    </location>
</feature>
<protein>
    <submittedName>
        <fullName evidence="1">Uncharacterized protein</fullName>
    </submittedName>
</protein>
<dbReference type="RefSeq" id="WP_379489351.1">
    <property type="nucleotide sequence ID" value="NZ_JBHLTM010000049.1"/>
</dbReference>
<dbReference type="Proteomes" id="UP001589858">
    <property type="component" value="Unassembled WGS sequence"/>
</dbReference>
<gene>
    <name evidence="1" type="ORF">ACFFF8_12705</name>
</gene>
<dbReference type="EMBL" id="JBHLTM010000049">
    <property type="protein sequence ID" value="MFC0685460.1"/>
    <property type="molecule type" value="Genomic_DNA"/>
</dbReference>
<evidence type="ECO:0000313" key="2">
    <source>
        <dbReference type="Proteomes" id="UP001589858"/>
    </source>
</evidence>
<evidence type="ECO:0000313" key="1">
    <source>
        <dbReference type="EMBL" id="MFC0685460.1"/>
    </source>
</evidence>
<keyword evidence="2" id="KW-1185">Reference proteome</keyword>
<comment type="caution">
    <text evidence="1">The sequence shown here is derived from an EMBL/GenBank/DDBJ whole genome shotgun (WGS) entry which is preliminary data.</text>
</comment>
<proteinExistence type="predicted"/>
<sequence length="63" mass="7339">AAERWGQYWAPIGGQFCAPVDTRMDRLSSLTVTGRDSASLLAFMFNIKWRMARLFGYISFMWR</sequence>
<name>A0ABV6S892_9SPHN</name>
<accession>A0ABV6S892</accession>
<organism evidence="1 2">
    <name type="scientific">Novosphingobium clariflavum</name>
    <dbReference type="NCBI Taxonomy" id="2029884"/>
    <lineage>
        <taxon>Bacteria</taxon>
        <taxon>Pseudomonadati</taxon>
        <taxon>Pseudomonadota</taxon>
        <taxon>Alphaproteobacteria</taxon>
        <taxon>Sphingomonadales</taxon>
        <taxon>Sphingomonadaceae</taxon>
        <taxon>Novosphingobium</taxon>
    </lineage>
</organism>
<reference evidence="1 2" key="1">
    <citation type="submission" date="2024-09" db="EMBL/GenBank/DDBJ databases">
        <authorList>
            <person name="Sun Q."/>
            <person name="Mori K."/>
        </authorList>
    </citation>
    <scope>NUCLEOTIDE SEQUENCE [LARGE SCALE GENOMIC DNA]</scope>
    <source>
        <strain evidence="1 2">CICC 11035S</strain>
    </source>
</reference>